<dbReference type="Proteomes" id="UP000018733">
    <property type="component" value="Unassembled WGS sequence"/>
</dbReference>
<comment type="caution">
    <text evidence="6">The sequence shown here is derived from an EMBL/GenBank/DDBJ whole genome shotgun (WGS) entry which is preliminary data.</text>
</comment>
<protein>
    <submittedName>
        <fullName evidence="6">LysR family transcriptional regulator</fullName>
    </submittedName>
</protein>
<dbReference type="SUPFAM" id="SSF53850">
    <property type="entry name" value="Periplasmic binding protein-like II"/>
    <property type="match status" value="1"/>
</dbReference>
<dbReference type="EMBL" id="AYXT01000009">
    <property type="protein sequence ID" value="ETF02721.1"/>
    <property type="molecule type" value="Genomic_DNA"/>
</dbReference>
<dbReference type="PATRIC" id="fig|1424334.3.peg.1538"/>
<dbReference type="InterPro" id="IPR005119">
    <property type="entry name" value="LysR_subst-bd"/>
</dbReference>
<organism evidence="6 7">
    <name type="scientific">Advenella kashmirensis W13003</name>
    <dbReference type="NCBI Taxonomy" id="1424334"/>
    <lineage>
        <taxon>Bacteria</taxon>
        <taxon>Pseudomonadati</taxon>
        <taxon>Pseudomonadota</taxon>
        <taxon>Betaproteobacteria</taxon>
        <taxon>Burkholderiales</taxon>
        <taxon>Alcaligenaceae</taxon>
    </lineage>
</organism>
<name>V8QRW5_9BURK</name>
<dbReference type="CDD" id="cd08421">
    <property type="entry name" value="PBP2_LTTR_like_1"/>
    <property type="match status" value="1"/>
</dbReference>
<evidence type="ECO:0000313" key="7">
    <source>
        <dbReference type="Proteomes" id="UP000018733"/>
    </source>
</evidence>
<dbReference type="Pfam" id="PF00126">
    <property type="entry name" value="HTH_1"/>
    <property type="match status" value="1"/>
</dbReference>
<dbReference type="InterPro" id="IPR000847">
    <property type="entry name" value="LysR_HTH_N"/>
</dbReference>
<dbReference type="GO" id="GO:0003700">
    <property type="term" value="F:DNA-binding transcription factor activity"/>
    <property type="evidence" value="ECO:0007669"/>
    <property type="project" value="InterPro"/>
</dbReference>
<evidence type="ECO:0000313" key="6">
    <source>
        <dbReference type="EMBL" id="ETF02721.1"/>
    </source>
</evidence>
<dbReference type="SUPFAM" id="SSF46785">
    <property type="entry name" value="Winged helix' DNA-binding domain"/>
    <property type="match status" value="1"/>
</dbReference>
<evidence type="ECO:0000259" key="5">
    <source>
        <dbReference type="PROSITE" id="PS50931"/>
    </source>
</evidence>
<dbReference type="HOGENOM" id="CLU_039613_6_0_4"/>
<dbReference type="PANTHER" id="PTHR30419:SF2">
    <property type="entry name" value="LYSR FAMILY TRANSCRIPTIONAL REGULATOR"/>
    <property type="match status" value="1"/>
</dbReference>
<evidence type="ECO:0000256" key="3">
    <source>
        <dbReference type="ARBA" id="ARBA00023125"/>
    </source>
</evidence>
<evidence type="ECO:0000256" key="1">
    <source>
        <dbReference type="ARBA" id="ARBA00009437"/>
    </source>
</evidence>
<dbReference type="Gene3D" id="3.40.190.290">
    <property type="match status" value="1"/>
</dbReference>
<dbReference type="AlphaFoldDB" id="V8QRW5"/>
<dbReference type="Gene3D" id="1.10.10.10">
    <property type="entry name" value="Winged helix-like DNA-binding domain superfamily/Winged helix DNA-binding domain"/>
    <property type="match status" value="1"/>
</dbReference>
<keyword evidence="2" id="KW-0805">Transcription regulation</keyword>
<gene>
    <name evidence="6" type="ORF">W822_07695</name>
</gene>
<keyword evidence="3" id="KW-0238">DNA-binding</keyword>
<dbReference type="InterPro" id="IPR050950">
    <property type="entry name" value="HTH-type_LysR_regulators"/>
</dbReference>
<dbReference type="PROSITE" id="PS50931">
    <property type="entry name" value="HTH_LYSR"/>
    <property type="match status" value="1"/>
</dbReference>
<evidence type="ECO:0000256" key="2">
    <source>
        <dbReference type="ARBA" id="ARBA00023015"/>
    </source>
</evidence>
<keyword evidence="4" id="KW-0804">Transcription</keyword>
<dbReference type="RefSeq" id="WP_024004517.1">
    <property type="nucleotide sequence ID" value="NZ_KI650979.1"/>
</dbReference>
<dbReference type="InterPro" id="IPR036390">
    <property type="entry name" value="WH_DNA-bd_sf"/>
</dbReference>
<dbReference type="FunFam" id="1.10.10.10:FF:000001">
    <property type="entry name" value="LysR family transcriptional regulator"/>
    <property type="match status" value="1"/>
</dbReference>
<dbReference type="OrthoDB" id="9785974at2"/>
<dbReference type="STRING" id="1424334.W822_07695"/>
<comment type="similarity">
    <text evidence="1">Belongs to the LysR transcriptional regulatory family.</text>
</comment>
<proteinExistence type="inferred from homology"/>
<sequence length="296" mass="32977">MPNWRPDFLTLKLFVAVCEENSISHAAEREAIAPSAVSKRLAELEDNLGISLLIRGNRGVTPTSAGLSFLNHARQILLHTERMQNEMDDYSKGEKGQVQLYANASSIIQFLSRDIGSFLKLHPLINIDLQERTSSEVAQAVLEGKVDVGICLGNIDAEGLQLRHYSTDSLVAIMHRSHPLATMREVGFADLLDFDFISLQAQSRTTSFLKSRAAESGKTLHFRAHVDSLDVVLYLVAQNLGIAIMANGIIQSAKTHQDVTTIPLTDDWSQRELKIYMRSYAALPRPSRLFVDHLVR</sequence>
<dbReference type="InterPro" id="IPR036388">
    <property type="entry name" value="WH-like_DNA-bd_sf"/>
</dbReference>
<evidence type="ECO:0000256" key="4">
    <source>
        <dbReference type="ARBA" id="ARBA00023163"/>
    </source>
</evidence>
<dbReference type="Pfam" id="PF03466">
    <property type="entry name" value="LysR_substrate"/>
    <property type="match status" value="1"/>
</dbReference>
<dbReference type="GO" id="GO:0005829">
    <property type="term" value="C:cytosol"/>
    <property type="evidence" value="ECO:0007669"/>
    <property type="project" value="TreeGrafter"/>
</dbReference>
<accession>V8QRW5</accession>
<dbReference type="GO" id="GO:0003677">
    <property type="term" value="F:DNA binding"/>
    <property type="evidence" value="ECO:0007669"/>
    <property type="project" value="UniProtKB-KW"/>
</dbReference>
<dbReference type="eggNOG" id="COG0583">
    <property type="taxonomic scope" value="Bacteria"/>
</dbReference>
<dbReference type="PANTHER" id="PTHR30419">
    <property type="entry name" value="HTH-TYPE TRANSCRIPTIONAL REGULATOR YBHD"/>
    <property type="match status" value="1"/>
</dbReference>
<keyword evidence="7" id="KW-1185">Reference proteome</keyword>
<feature type="domain" description="HTH lysR-type" evidence="5">
    <location>
        <begin position="11"/>
        <end position="63"/>
    </location>
</feature>
<reference evidence="6 7" key="1">
    <citation type="journal article" date="2014" name="Genome Announc.">
        <title>Draft Genome Sequence of Advenella kashmirensis Strain W13003, a Polycyclic Aromatic Hydrocarbon-Degrading Bacterium.</title>
        <authorList>
            <person name="Wang X."/>
            <person name="Jin D."/>
            <person name="Zhou L."/>
            <person name="Wu L."/>
            <person name="An W."/>
            <person name="Zhao L."/>
        </authorList>
    </citation>
    <scope>NUCLEOTIDE SEQUENCE [LARGE SCALE GENOMIC DNA]</scope>
    <source>
        <strain evidence="6 7">W13003</strain>
    </source>
</reference>